<feature type="transmembrane region" description="Helical" evidence="6">
    <location>
        <begin position="548"/>
        <end position="571"/>
    </location>
</feature>
<evidence type="ECO:0000313" key="8">
    <source>
        <dbReference type="EMBL" id="GHW01970.1"/>
    </source>
</evidence>
<feature type="transmembrane region" description="Helical" evidence="6">
    <location>
        <begin position="107"/>
        <end position="131"/>
    </location>
</feature>
<keyword evidence="9" id="KW-1185">Reference proteome</keyword>
<gene>
    <name evidence="8" type="ORF">lacNasYZ03_16570</name>
</gene>
<protein>
    <submittedName>
        <fullName evidence="8">ABC transporter permease</fullName>
    </submittedName>
</protein>
<dbReference type="InterPro" id="IPR003838">
    <property type="entry name" value="ABC3_permease_C"/>
</dbReference>
<dbReference type="Proteomes" id="UP000616547">
    <property type="component" value="Unassembled WGS sequence"/>
</dbReference>
<comment type="similarity">
    <text evidence="6">Belongs to the ABC-4 integral membrane protein family.</text>
</comment>
<sequence length="624" mass="69463">MIFKLSMTGMKSRLKDYLVLFSGLSAASMIFYMFLTLAANPAFLKSSVAGQLTMAATKFIFGFGTVLLGLLVLVYLAYANSFLLSMRKRDYGMYMMLGAKSGKIGQLIFAETLVTGLLATGIGIVLGVGLTELVSALMVKQLGLTLAHFNPLYLPAVLWTLLFFIVLFFLAASWNAVKLTKTTLINLLKEDQKPSSLKSRPVLRTVQALVGLLSMAIGYWAMGHVADLQLKAIPIALVTIVLGSFFIFDAFFVAVIDFLRKKHGFLYKGMRPYTLGQLKFRLHGYTRILSAISIMLALALGAITVGINFNNLKSAMTDVQYYDFVLVGKQEKLADKLEKIGVQEKVSYSYKADKKAGVLYVKKSEIDKTPLKIQEYSAASTQKKKAIDKQGRIYQTVEVSSSTLTGKQTGKASRYAAEAASLFPEDSSKGFIALSDAAFAKKKLSSQTLTFYKVKEFAKNNQQLLKLLKQEMKQFNKKSVTYFYLQFTKPVLYQQIAAMCSGFEFMGLFLGLSFLMMLASTLMFKILSAATSDKTRYQMLYKLGSKTSVLKAAIGKEIAILFVAPAVLGSLDVLFGLQFFKLLLPDPYYKLWIPFLAFFLLYLVYYLVTVKLYQGIVLQDTKQD</sequence>
<keyword evidence="6" id="KW-0813">Transport</keyword>
<feature type="transmembrane region" description="Helical" evidence="6">
    <location>
        <begin position="505"/>
        <end position="527"/>
    </location>
</feature>
<proteinExistence type="inferred from homology"/>
<feature type="transmembrane region" description="Helical" evidence="6">
    <location>
        <begin position="233"/>
        <end position="259"/>
    </location>
</feature>
<organism evidence="8 9">
    <name type="scientific">Lactobacillus nasalidis</name>
    <dbReference type="NCBI Taxonomy" id="2797258"/>
    <lineage>
        <taxon>Bacteria</taxon>
        <taxon>Bacillati</taxon>
        <taxon>Bacillota</taxon>
        <taxon>Bacilli</taxon>
        <taxon>Lactobacillales</taxon>
        <taxon>Lactobacillaceae</taxon>
        <taxon>Lactobacillus</taxon>
    </lineage>
</organism>
<dbReference type="PANTHER" id="PTHR46795:SF3">
    <property type="entry name" value="ABC TRANSPORTER PERMEASE"/>
    <property type="match status" value="1"/>
</dbReference>
<feature type="domain" description="ABC3 transporter permease C-terminal" evidence="7">
    <location>
        <begin position="65"/>
        <end position="179"/>
    </location>
</feature>
<evidence type="ECO:0000313" key="9">
    <source>
        <dbReference type="Proteomes" id="UP000616547"/>
    </source>
</evidence>
<evidence type="ECO:0000259" key="7">
    <source>
        <dbReference type="Pfam" id="PF02687"/>
    </source>
</evidence>
<dbReference type="Pfam" id="PF02687">
    <property type="entry name" value="FtsX"/>
    <property type="match status" value="1"/>
</dbReference>
<keyword evidence="5 6" id="KW-0472">Membrane</keyword>
<feature type="transmembrane region" description="Helical" evidence="6">
    <location>
        <begin position="202"/>
        <end position="221"/>
    </location>
</feature>
<dbReference type="PIRSF" id="PIRSF018968">
    <property type="entry name" value="ABC_permease_BceB"/>
    <property type="match status" value="1"/>
</dbReference>
<dbReference type="RefSeq" id="WP_201331004.1">
    <property type="nucleotide sequence ID" value="NZ_BOCG01000407.1"/>
</dbReference>
<dbReference type="PANTHER" id="PTHR46795">
    <property type="entry name" value="ABC TRANSPORTER PERMEASE-RELATED-RELATED"/>
    <property type="match status" value="1"/>
</dbReference>
<reference evidence="9" key="1">
    <citation type="submission" date="2021-01" db="EMBL/GenBank/DDBJ databases">
        <title>Draft genome sequence of Nasalis larvatus strain YZ03.</title>
        <authorList>
            <person name="Suzuki-Hashido N."/>
            <person name="Tsuchida S."/>
            <person name="Hayakawa T."/>
        </authorList>
    </citation>
    <scope>NUCLEOTIDE SEQUENCE [LARGE SCALE GENOMIC DNA]</scope>
    <source>
        <strain evidence="9">YZ03</strain>
    </source>
</reference>
<evidence type="ECO:0000256" key="5">
    <source>
        <dbReference type="ARBA" id="ARBA00023136"/>
    </source>
</evidence>
<dbReference type="InterPro" id="IPR052536">
    <property type="entry name" value="ABC-4_Integral_Memb_Prot"/>
</dbReference>
<feature type="transmembrane region" description="Helical" evidence="6">
    <location>
        <begin position="591"/>
        <end position="608"/>
    </location>
</feature>
<feature type="transmembrane region" description="Helical" evidence="6">
    <location>
        <begin position="17"/>
        <end position="39"/>
    </location>
</feature>
<comment type="caution">
    <text evidence="8">The sequence shown here is derived from an EMBL/GenBank/DDBJ whole genome shotgun (WGS) entry which is preliminary data.</text>
</comment>
<evidence type="ECO:0000256" key="3">
    <source>
        <dbReference type="ARBA" id="ARBA00022692"/>
    </source>
</evidence>
<keyword evidence="3 6" id="KW-0812">Transmembrane</keyword>
<feature type="transmembrane region" description="Helical" evidence="6">
    <location>
        <begin position="151"/>
        <end position="172"/>
    </location>
</feature>
<feature type="transmembrane region" description="Helical" evidence="6">
    <location>
        <begin position="59"/>
        <end position="86"/>
    </location>
</feature>
<comment type="subcellular location">
    <subcellularLocation>
        <location evidence="1 6">Cell membrane</location>
        <topology evidence="1 6">Multi-pass membrane protein</topology>
    </subcellularLocation>
</comment>
<keyword evidence="2 6" id="KW-1003">Cell membrane</keyword>
<evidence type="ECO:0000256" key="6">
    <source>
        <dbReference type="PIRNR" id="PIRNR018968"/>
    </source>
</evidence>
<keyword evidence="4 6" id="KW-1133">Transmembrane helix</keyword>
<dbReference type="EMBL" id="BOCI01000466">
    <property type="protein sequence ID" value="GHW01970.1"/>
    <property type="molecule type" value="Genomic_DNA"/>
</dbReference>
<accession>A0ABQ3W5Z1</accession>
<evidence type="ECO:0000256" key="1">
    <source>
        <dbReference type="ARBA" id="ARBA00004651"/>
    </source>
</evidence>
<evidence type="ECO:0000256" key="2">
    <source>
        <dbReference type="ARBA" id="ARBA00022475"/>
    </source>
</evidence>
<name>A0ABQ3W5Z1_9LACO</name>
<dbReference type="InterPro" id="IPR027022">
    <property type="entry name" value="ABC_permease_BceB-typ"/>
</dbReference>
<evidence type="ECO:0000256" key="4">
    <source>
        <dbReference type="ARBA" id="ARBA00022989"/>
    </source>
</evidence>
<feature type="transmembrane region" description="Helical" evidence="6">
    <location>
        <begin position="288"/>
        <end position="309"/>
    </location>
</feature>